<feature type="region of interest" description="Disordered" evidence="1">
    <location>
        <begin position="1"/>
        <end position="24"/>
    </location>
</feature>
<dbReference type="AlphaFoldDB" id="A0A251NMP9"/>
<feature type="compositionally biased region" description="Basic residues" evidence="1">
    <location>
        <begin position="1"/>
        <end position="12"/>
    </location>
</feature>
<dbReference type="Proteomes" id="UP000006882">
    <property type="component" value="Chromosome G6"/>
</dbReference>
<dbReference type="Gramene" id="ONI00583">
    <property type="protein sequence ID" value="ONI00583"/>
    <property type="gene ID" value="PRUPE_6G096700"/>
</dbReference>
<sequence>MMKKKSWKKKTQRGIDPRKNREHTFTDGGRKLFVFAKKKARAREKRLMKYLRGRAKPNHRWKESKALRGSLRRRDGAVVDHDPHHLFCIGNLAYARKPLPWQTMATRSFSFGENGVQFSLSWQNTKSTANLVHFKRVVFSFCSDPYSLLFTLRFAGAKCLHFQLIYVSGASSLGFFCAKLRLSWHDIFPREKHKKEPTLPSLQASKQLAA</sequence>
<evidence type="ECO:0000313" key="2">
    <source>
        <dbReference type="EMBL" id="ONI00583.1"/>
    </source>
</evidence>
<gene>
    <name evidence="2" type="ORF">PRUPE_6G096700</name>
</gene>
<proteinExistence type="predicted"/>
<evidence type="ECO:0000313" key="3">
    <source>
        <dbReference type="Proteomes" id="UP000006882"/>
    </source>
</evidence>
<reference evidence="2 3" key="1">
    <citation type="journal article" date="2013" name="Nat. Genet.">
        <title>The high-quality draft genome of peach (Prunus persica) identifies unique patterns of genetic diversity, domestication and genome evolution.</title>
        <authorList>
            <consortium name="International Peach Genome Initiative"/>
            <person name="Verde I."/>
            <person name="Abbott A.G."/>
            <person name="Scalabrin S."/>
            <person name="Jung S."/>
            <person name="Shu S."/>
            <person name="Marroni F."/>
            <person name="Zhebentyayeva T."/>
            <person name="Dettori M.T."/>
            <person name="Grimwood J."/>
            <person name="Cattonaro F."/>
            <person name="Zuccolo A."/>
            <person name="Rossini L."/>
            <person name="Jenkins J."/>
            <person name="Vendramin E."/>
            <person name="Meisel L.A."/>
            <person name="Decroocq V."/>
            <person name="Sosinski B."/>
            <person name="Prochnik S."/>
            <person name="Mitros T."/>
            <person name="Policriti A."/>
            <person name="Cipriani G."/>
            <person name="Dondini L."/>
            <person name="Ficklin S."/>
            <person name="Goodstein D.M."/>
            <person name="Xuan P."/>
            <person name="Del Fabbro C."/>
            <person name="Aramini V."/>
            <person name="Copetti D."/>
            <person name="Gonzalez S."/>
            <person name="Horner D.S."/>
            <person name="Falchi R."/>
            <person name="Lucas S."/>
            <person name="Mica E."/>
            <person name="Maldonado J."/>
            <person name="Lazzari B."/>
            <person name="Bielenberg D."/>
            <person name="Pirona R."/>
            <person name="Miculan M."/>
            <person name="Barakat A."/>
            <person name="Testolin R."/>
            <person name="Stella A."/>
            <person name="Tartarini S."/>
            <person name="Tonutti P."/>
            <person name="Arus P."/>
            <person name="Orellana A."/>
            <person name="Wells C."/>
            <person name="Main D."/>
            <person name="Vizzotto G."/>
            <person name="Silva H."/>
            <person name="Salamini F."/>
            <person name="Schmutz J."/>
            <person name="Morgante M."/>
            <person name="Rokhsar D.S."/>
        </authorList>
    </citation>
    <scope>NUCLEOTIDE SEQUENCE [LARGE SCALE GENOMIC DNA]</scope>
    <source>
        <strain evidence="3">cv. Nemared</strain>
    </source>
</reference>
<organism evidence="2 3">
    <name type="scientific">Prunus persica</name>
    <name type="common">Peach</name>
    <name type="synonym">Amygdalus persica</name>
    <dbReference type="NCBI Taxonomy" id="3760"/>
    <lineage>
        <taxon>Eukaryota</taxon>
        <taxon>Viridiplantae</taxon>
        <taxon>Streptophyta</taxon>
        <taxon>Embryophyta</taxon>
        <taxon>Tracheophyta</taxon>
        <taxon>Spermatophyta</taxon>
        <taxon>Magnoliopsida</taxon>
        <taxon>eudicotyledons</taxon>
        <taxon>Gunneridae</taxon>
        <taxon>Pentapetalae</taxon>
        <taxon>rosids</taxon>
        <taxon>fabids</taxon>
        <taxon>Rosales</taxon>
        <taxon>Rosaceae</taxon>
        <taxon>Amygdaloideae</taxon>
        <taxon>Amygdaleae</taxon>
        <taxon>Prunus</taxon>
    </lineage>
</organism>
<keyword evidence="3" id="KW-1185">Reference proteome</keyword>
<name>A0A251NMP9_PRUPE</name>
<evidence type="ECO:0000256" key="1">
    <source>
        <dbReference type="SAM" id="MobiDB-lite"/>
    </source>
</evidence>
<protein>
    <submittedName>
        <fullName evidence="2">Uncharacterized protein</fullName>
    </submittedName>
</protein>
<dbReference type="EMBL" id="CM007656">
    <property type="protein sequence ID" value="ONI00583.1"/>
    <property type="molecule type" value="Genomic_DNA"/>
</dbReference>
<feature type="compositionally biased region" description="Basic and acidic residues" evidence="1">
    <location>
        <begin position="13"/>
        <end position="24"/>
    </location>
</feature>
<accession>A0A251NMP9</accession>